<dbReference type="InterPro" id="IPR011701">
    <property type="entry name" value="MFS"/>
</dbReference>
<dbReference type="Gene3D" id="1.20.1250.20">
    <property type="entry name" value="MFS general substrate transporter like domains"/>
    <property type="match status" value="1"/>
</dbReference>
<proteinExistence type="predicted"/>
<dbReference type="InterPro" id="IPR020846">
    <property type="entry name" value="MFS_dom"/>
</dbReference>
<sequence>MAANPRGDKLPEETALLSGHEPRHVRAASLAAGSSSDVAVDDASESQAALGELADGPNHDVSFARSIAIGFNLFLLIFIHSTNMSGLTMIQGSLAQDLRSPSQAMWFTTSYLISMSSLTPLVGRLASIFSPRSVILPSVALFSLGSLASSQAHSFAAFMVGRVVMGCGGAGIVVMAVVFVIELTGKRMRGVMIGFVNATFTMGVSVGAAVYGVLLPVVGWIPCLLLQQDETAKPYP</sequence>
<dbReference type="SUPFAM" id="SSF103473">
    <property type="entry name" value="MFS general substrate transporter"/>
    <property type="match status" value="1"/>
</dbReference>
<evidence type="ECO:0000256" key="2">
    <source>
        <dbReference type="ARBA" id="ARBA00022692"/>
    </source>
</evidence>
<reference evidence="7 8" key="1">
    <citation type="journal article" date="2018" name="PLoS Pathog.">
        <title>Evolution of structural diversity of trichothecenes, a family of toxins produced by plant pathogenic and entomopathogenic fungi.</title>
        <authorList>
            <person name="Proctor R.H."/>
            <person name="McCormick S.P."/>
            <person name="Kim H.S."/>
            <person name="Cardoza R.E."/>
            <person name="Stanley A.M."/>
            <person name="Lindo L."/>
            <person name="Kelly A."/>
            <person name="Brown D.W."/>
            <person name="Lee T."/>
            <person name="Vaughan M.M."/>
            <person name="Alexander N.J."/>
            <person name="Busman M."/>
            <person name="Gutierrez S."/>
        </authorList>
    </citation>
    <scope>NUCLEOTIDE SEQUENCE [LARGE SCALE GENOMIC DNA]</scope>
    <source>
        <strain evidence="7 8">IBT 40837</strain>
    </source>
</reference>
<feature type="domain" description="Major facilitator superfamily (MFS) profile" evidence="6">
    <location>
        <begin position="69"/>
        <end position="236"/>
    </location>
</feature>
<feature type="transmembrane region" description="Helical" evidence="5">
    <location>
        <begin position="104"/>
        <end position="122"/>
    </location>
</feature>
<name>A0A395NAG1_TRIAR</name>
<keyword evidence="4 5" id="KW-0472">Membrane</keyword>
<evidence type="ECO:0000313" key="7">
    <source>
        <dbReference type="EMBL" id="RFU72817.1"/>
    </source>
</evidence>
<dbReference type="EMBL" id="PXOA01000768">
    <property type="protein sequence ID" value="RFU72817.1"/>
    <property type="molecule type" value="Genomic_DNA"/>
</dbReference>
<dbReference type="GO" id="GO:0015174">
    <property type="term" value="F:basic amino acid transmembrane transporter activity"/>
    <property type="evidence" value="ECO:0007669"/>
    <property type="project" value="TreeGrafter"/>
</dbReference>
<dbReference type="GO" id="GO:0000329">
    <property type="term" value="C:fungal-type vacuole membrane"/>
    <property type="evidence" value="ECO:0007669"/>
    <property type="project" value="TreeGrafter"/>
</dbReference>
<comment type="subcellular location">
    <subcellularLocation>
        <location evidence="1">Membrane</location>
        <topology evidence="1">Multi-pass membrane protein</topology>
    </subcellularLocation>
</comment>
<feature type="transmembrane region" description="Helical" evidence="5">
    <location>
        <begin position="193"/>
        <end position="221"/>
    </location>
</feature>
<evidence type="ECO:0000256" key="4">
    <source>
        <dbReference type="ARBA" id="ARBA00023136"/>
    </source>
</evidence>
<feature type="transmembrane region" description="Helical" evidence="5">
    <location>
        <begin position="159"/>
        <end position="181"/>
    </location>
</feature>
<accession>A0A395NAG1</accession>
<feature type="transmembrane region" description="Helical" evidence="5">
    <location>
        <begin position="73"/>
        <end position="92"/>
    </location>
</feature>
<organism evidence="7 8">
    <name type="scientific">Trichoderma arundinaceum</name>
    <dbReference type="NCBI Taxonomy" id="490622"/>
    <lineage>
        <taxon>Eukaryota</taxon>
        <taxon>Fungi</taxon>
        <taxon>Dikarya</taxon>
        <taxon>Ascomycota</taxon>
        <taxon>Pezizomycotina</taxon>
        <taxon>Sordariomycetes</taxon>
        <taxon>Hypocreomycetidae</taxon>
        <taxon>Hypocreales</taxon>
        <taxon>Hypocreaceae</taxon>
        <taxon>Trichoderma</taxon>
    </lineage>
</organism>
<dbReference type="PANTHER" id="PTHR23501:SF6">
    <property type="entry name" value="MULTIDRUG TRANSPORTER, PUTATIVE (AFU_ORTHOLOGUE AFUA_3G14560)-RELATED"/>
    <property type="match status" value="1"/>
</dbReference>
<feature type="transmembrane region" description="Helical" evidence="5">
    <location>
        <begin position="134"/>
        <end position="153"/>
    </location>
</feature>
<keyword evidence="3 5" id="KW-1133">Transmembrane helix</keyword>
<dbReference type="Proteomes" id="UP000266272">
    <property type="component" value="Unassembled WGS sequence"/>
</dbReference>
<keyword evidence="2 5" id="KW-0812">Transmembrane</keyword>
<dbReference type="PROSITE" id="PS50850">
    <property type="entry name" value="MFS"/>
    <property type="match status" value="1"/>
</dbReference>
<comment type="caution">
    <text evidence="7">The sequence shown here is derived from an EMBL/GenBank/DDBJ whole genome shotgun (WGS) entry which is preliminary data.</text>
</comment>
<evidence type="ECO:0000313" key="8">
    <source>
        <dbReference type="Proteomes" id="UP000266272"/>
    </source>
</evidence>
<evidence type="ECO:0000256" key="1">
    <source>
        <dbReference type="ARBA" id="ARBA00004141"/>
    </source>
</evidence>
<dbReference type="PANTHER" id="PTHR23501">
    <property type="entry name" value="MAJOR FACILITATOR SUPERFAMILY"/>
    <property type="match status" value="1"/>
</dbReference>
<dbReference type="AlphaFoldDB" id="A0A395NAG1"/>
<dbReference type="InterPro" id="IPR036259">
    <property type="entry name" value="MFS_trans_sf"/>
</dbReference>
<keyword evidence="8" id="KW-1185">Reference proteome</keyword>
<protein>
    <submittedName>
        <fullName evidence="7">Major facilitator superfamily transporter</fullName>
    </submittedName>
</protein>
<evidence type="ECO:0000259" key="6">
    <source>
        <dbReference type="PROSITE" id="PS50850"/>
    </source>
</evidence>
<evidence type="ECO:0000256" key="5">
    <source>
        <dbReference type="SAM" id="Phobius"/>
    </source>
</evidence>
<dbReference type="Pfam" id="PF07690">
    <property type="entry name" value="MFS_1"/>
    <property type="match status" value="1"/>
</dbReference>
<evidence type="ECO:0000256" key="3">
    <source>
        <dbReference type="ARBA" id="ARBA00022989"/>
    </source>
</evidence>
<dbReference type="OrthoDB" id="4160219at2759"/>
<gene>
    <name evidence="7" type="ORF">TARUN_9440</name>
</gene>